<dbReference type="InterPro" id="IPR000157">
    <property type="entry name" value="TIR_dom"/>
</dbReference>
<gene>
    <name evidence="10 11" type="primary">LOC107431356</name>
</gene>
<dbReference type="SUPFAM" id="SSF52200">
    <property type="entry name" value="Toll/Interleukin receptor TIR domain"/>
    <property type="match status" value="1"/>
</dbReference>
<evidence type="ECO:0000256" key="7">
    <source>
        <dbReference type="ARBA" id="ARBA00047304"/>
    </source>
</evidence>
<keyword evidence="5" id="KW-0611">Plant defense</keyword>
<organism evidence="9 10">
    <name type="scientific">Ziziphus jujuba</name>
    <name type="common">Chinese jujube</name>
    <name type="synonym">Ziziphus sativa</name>
    <dbReference type="NCBI Taxonomy" id="326968"/>
    <lineage>
        <taxon>Eukaryota</taxon>
        <taxon>Viridiplantae</taxon>
        <taxon>Streptophyta</taxon>
        <taxon>Embryophyta</taxon>
        <taxon>Tracheophyta</taxon>
        <taxon>Spermatophyta</taxon>
        <taxon>Magnoliopsida</taxon>
        <taxon>eudicotyledons</taxon>
        <taxon>Gunneridae</taxon>
        <taxon>Pentapetalae</taxon>
        <taxon>rosids</taxon>
        <taxon>fabids</taxon>
        <taxon>Rosales</taxon>
        <taxon>Rhamnaceae</taxon>
        <taxon>Paliureae</taxon>
        <taxon>Ziziphus</taxon>
    </lineage>
</organism>
<dbReference type="Gene3D" id="3.40.50.300">
    <property type="entry name" value="P-loop containing nucleotide triphosphate hydrolases"/>
    <property type="match status" value="1"/>
</dbReference>
<dbReference type="RefSeq" id="XP_060674481.1">
    <property type="nucleotide sequence ID" value="XM_060818498.1"/>
</dbReference>
<keyword evidence="6" id="KW-0520">NAD</keyword>
<dbReference type="AlphaFoldDB" id="A0A6P6GL07"/>
<dbReference type="InterPro" id="IPR058192">
    <property type="entry name" value="WHD_ROQ1-like"/>
</dbReference>
<dbReference type="InterPro" id="IPR058546">
    <property type="entry name" value="RPS4B/Roq1-like_LRR"/>
</dbReference>
<evidence type="ECO:0000256" key="1">
    <source>
        <dbReference type="ARBA" id="ARBA00011982"/>
    </source>
</evidence>
<evidence type="ECO:0000256" key="6">
    <source>
        <dbReference type="ARBA" id="ARBA00023027"/>
    </source>
</evidence>
<sequence length="1188" mass="136159">MSMASSSSSFSAAGAASAISPQEKHEVFLSFRGEDTRNGFTSYLYDALCRKQILTYMDNHQLERGDEISPTLLKAIEESKISMIIFSENYATSTWCLDELVKILECKKRNEQIVVPIFYGVEPSVVRKQEESYADAFAKLEERFKDNMDKVQQWRRALNEVAGLKGFNSMQFRPENTLIGKIVEDISLLLHKYPSSNEQFKGLIGIEKGIKEIESLIHNSSMDVCIIGIWGMGGIGKTTLASAVFQKFLYSHFEGYCSLWNVKEESARHGLVHLREKLLGELLQDEAIVSRDTPFVQSTFVHQRFRRKKALIVLDDVDCPIQLETLIEGYDQFAPGSRIIVTTRNVQVLKKVTDKIYTVEGLDEVESLKLFHLHAFGKNSLTTDYEILSEMVASYANGNPLALRVLGSFLRFRSKGEWESALDKLKLVPNQDIQNVLRISYEGLDDIEKQVFLDIACFFENTQNQIERLSDINTEQEIFLDIKCFFEVDEFYTRDQVESIVAGRGSSAKIAISVLIDKSLITIDDDNRIRMHNLLQEMGWAIVRDEHKLPGNRSRLWIAEDVCHVLERDTGTATIEGILFDMSKFKKDVKVSPTAFSNMHNLRFLKIYYDDIENGDSNCELCLPQGLDSYLSDRLRYFHWDLYPLKHLPSDFTPENLVVLILRGSQLELLWNEAQPLAKLKEIDLSYSKFLTQIPNLSQALNLESINLSGCIRLFQVPSYFKNLHKLKFIDWTGCTNLVDVEGILGRIEYLDNENYGEIIQSNNIFQKLTMNLRHLKLCGTAIEEIPSSIGCLLGLIELDLRDCRRLKSLPTSICKLKSLESLNLSHCPKLEKFPEILEPMERLKLVILSQSMIEELPESIENLIGLEELFLSDCKNIGFFPNKFCKLSHLGVLHLHGCSKLQELLLPVGLRDLRLSHCVSLKSISEFPPMLRTLNASFCTSLEKIPCWNSRIKHIALNLLTETHGLVDFSLVEEFINFSNCQKVDCSTRNIIAHYASLNSWFRARSREPFSIYRAPSEADICYPGDEIPNWFSYQTLGDSISVDLPDDWCNTNFLGFAPAIVLELNRARPNTFIKYEFDFKAINMKCSLFSRQVISLCSEHVVMLYGDRLCREIEQEIGPHWSSIFRKITEVSFHARILVFDDNLLDFVLEDGEQCKIKKCGIWFIYKDDAKQLMDFEQPKVGTQYK</sequence>
<dbReference type="PROSITE" id="PS50104">
    <property type="entry name" value="TIR"/>
    <property type="match status" value="1"/>
</dbReference>
<dbReference type="KEGG" id="zju:107431356"/>
<dbReference type="Pfam" id="PF23286">
    <property type="entry name" value="LRR_13"/>
    <property type="match status" value="1"/>
</dbReference>
<evidence type="ECO:0000313" key="10">
    <source>
        <dbReference type="RefSeq" id="XP_048320386.2"/>
    </source>
</evidence>
<dbReference type="Proteomes" id="UP001652623">
    <property type="component" value="Chromosome 6"/>
</dbReference>
<dbReference type="FunFam" id="3.40.50.10140:FF:000007">
    <property type="entry name" value="Disease resistance protein (TIR-NBS-LRR class)"/>
    <property type="match status" value="1"/>
</dbReference>
<dbReference type="InterPro" id="IPR036390">
    <property type="entry name" value="WH_DNA-bd_sf"/>
</dbReference>
<comment type="catalytic activity">
    <reaction evidence="7">
        <text>NAD(+) + H2O = ADP-D-ribose + nicotinamide + H(+)</text>
        <dbReference type="Rhea" id="RHEA:16301"/>
        <dbReference type="ChEBI" id="CHEBI:15377"/>
        <dbReference type="ChEBI" id="CHEBI:15378"/>
        <dbReference type="ChEBI" id="CHEBI:17154"/>
        <dbReference type="ChEBI" id="CHEBI:57540"/>
        <dbReference type="ChEBI" id="CHEBI:57967"/>
        <dbReference type="EC" id="3.2.2.6"/>
    </reaction>
    <physiologicalReaction direction="left-to-right" evidence="7">
        <dbReference type="Rhea" id="RHEA:16302"/>
    </physiologicalReaction>
</comment>
<dbReference type="SUPFAM" id="SSF46785">
    <property type="entry name" value="Winged helix' DNA-binding domain"/>
    <property type="match status" value="1"/>
</dbReference>
<evidence type="ECO:0000256" key="2">
    <source>
        <dbReference type="ARBA" id="ARBA00022614"/>
    </source>
</evidence>
<dbReference type="Gene3D" id="3.40.50.10140">
    <property type="entry name" value="Toll/interleukin-1 receptor homology (TIR) domain"/>
    <property type="match status" value="1"/>
</dbReference>
<protein>
    <recommendedName>
        <fullName evidence="1">ADP-ribosyl cyclase/cyclic ADP-ribose hydrolase</fullName>
        <ecNumber evidence="1">3.2.2.6</ecNumber>
    </recommendedName>
</protein>
<proteinExistence type="predicted"/>
<dbReference type="Pfam" id="PF00931">
    <property type="entry name" value="NB-ARC"/>
    <property type="match status" value="1"/>
</dbReference>
<dbReference type="GO" id="GO:0061809">
    <property type="term" value="F:NAD+ nucleosidase activity, cyclic ADP-ribose generating"/>
    <property type="evidence" value="ECO:0007669"/>
    <property type="project" value="UniProtKB-EC"/>
</dbReference>
<dbReference type="GO" id="GO:0043531">
    <property type="term" value="F:ADP binding"/>
    <property type="evidence" value="ECO:0007669"/>
    <property type="project" value="InterPro"/>
</dbReference>
<accession>A0A6P6GL07</accession>
<dbReference type="Gene3D" id="1.10.8.430">
    <property type="entry name" value="Helical domain of apoptotic protease-activating factors"/>
    <property type="match status" value="1"/>
</dbReference>
<dbReference type="InterPro" id="IPR045344">
    <property type="entry name" value="C-JID"/>
</dbReference>
<dbReference type="SMART" id="SM00255">
    <property type="entry name" value="TIR"/>
    <property type="match status" value="1"/>
</dbReference>
<evidence type="ECO:0000259" key="8">
    <source>
        <dbReference type="PROSITE" id="PS50104"/>
    </source>
</evidence>
<dbReference type="PANTHER" id="PTHR11017:SF479">
    <property type="entry name" value="DISEASE RESISTANCE PROTEIN (TIR-NBS-LRR CLASS) FAMILY"/>
    <property type="match status" value="1"/>
</dbReference>
<dbReference type="PANTHER" id="PTHR11017">
    <property type="entry name" value="LEUCINE-RICH REPEAT-CONTAINING PROTEIN"/>
    <property type="match status" value="1"/>
</dbReference>
<dbReference type="GO" id="GO:0006952">
    <property type="term" value="P:defense response"/>
    <property type="evidence" value="ECO:0007669"/>
    <property type="project" value="UniProtKB-KW"/>
</dbReference>
<reference evidence="10 11" key="1">
    <citation type="submission" date="2025-05" db="UniProtKB">
        <authorList>
            <consortium name="RefSeq"/>
        </authorList>
    </citation>
    <scope>IDENTIFICATION</scope>
    <source>
        <tissue evidence="10 11">Seedling</tissue>
    </source>
</reference>
<dbReference type="EC" id="3.2.2.6" evidence="1"/>
<dbReference type="Pfam" id="PF20160">
    <property type="entry name" value="C-JID"/>
    <property type="match status" value="1"/>
</dbReference>
<evidence type="ECO:0000256" key="4">
    <source>
        <dbReference type="ARBA" id="ARBA00022801"/>
    </source>
</evidence>
<feature type="domain" description="TIR" evidence="8">
    <location>
        <begin position="23"/>
        <end position="190"/>
    </location>
</feature>
<dbReference type="SMR" id="A0A6P6GL07"/>
<dbReference type="Pfam" id="PF01582">
    <property type="entry name" value="TIR"/>
    <property type="match status" value="1"/>
</dbReference>
<evidence type="ECO:0000256" key="5">
    <source>
        <dbReference type="ARBA" id="ARBA00022821"/>
    </source>
</evidence>
<dbReference type="GO" id="GO:0007165">
    <property type="term" value="P:signal transduction"/>
    <property type="evidence" value="ECO:0007669"/>
    <property type="project" value="InterPro"/>
</dbReference>
<keyword evidence="9" id="KW-1185">Reference proteome</keyword>
<dbReference type="InterPro" id="IPR032675">
    <property type="entry name" value="LRR_dom_sf"/>
</dbReference>
<dbReference type="InterPro" id="IPR002182">
    <property type="entry name" value="NB-ARC"/>
</dbReference>
<dbReference type="InterPro" id="IPR035897">
    <property type="entry name" value="Toll_tir_struct_dom_sf"/>
</dbReference>
<evidence type="ECO:0000313" key="11">
    <source>
        <dbReference type="RefSeq" id="XP_060674481.1"/>
    </source>
</evidence>
<dbReference type="Gene3D" id="3.80.10.10">
    <property type="entry name" value="Ribonuclease Inhibitor"/>
    <property type="match status" value="2"/>
</dbReference>
<dbReference type="PRINTS" id="PR00364">
    <property type="entry name" value="DISEASERSIST"/>
</dbReference>
<name>A0A6P6GL07_ZIZJJ</name>
<dbReference type="GeneID" id="107431356"/>
<dbReference type="RefSeq" id="XP_048320386.2">
    <property type="nucleotide sequence ID" value="XM_048464429.2"/>
</dbReference>
<evidence type="ECO:0000256" key="3">
    <source>
        <dbReference type="ARBA" id="ARBA00022737"/>
    </source>
</evidence>
<dbReference type="InterPro" id="IPR027417">
    <property type="entry name" value="P-loop_NTPase"/>
</dbReference>
<keyword evidence="4" id="KW-0378">Hydrolase</keyword>
<keyword evidence="2" id="KW-0433">Leucine-rich repeat</keyword>
<keyword evidence="3" id="KW-0677">Repeat</keyword>
<dbReference type="InterPro" id="IPR042197">
    <property type="entry name" value="Apaf_helical"/>
</dbReference>
<dbReference type="SUPFAM" id="SSF52540">
    <property type="entry name" value="P-loop containing nucleoside triphosphate hydrolases"/>
    <property type="match status" value="1"/>
</dbReference>
<dbReference type="Pfam" id="PF23282">
    <property type="entry name" value="WHD_ROQ1"/>
    <property type="match status" value="1"/>
</dbReference>
<evidence type="ECO:0000313" key="9">
    <source>
        <dbReference type="Proteomes" id="UP001652623"/>
    </source>
</evidence>
<dbReference type="InterPro" id="IPR044974">
    <property type="entry name" value="Disease_R_plants"/>
</dbReference>
<dbReference type="SUPFAM" id="SSF52058">
    <property type="entry name" value="L domain-like"/>
    <property type="match status" value="1"/>
</dbReference>